<dbReference type="InterPro" id="IPR027417">
    <property type="entry name" value="P-loop_NTPase"/>
</dbReference>
<dbReference type="Gene3D" id="3.40.50.300">
    <property type="entry name" value="P-loop containing nucleotide triphosphate hydrolases"/>
    <property type="match status" value="1"/>
</dbReference>
<comment type="caution">
    <text evidence="7">The sequence shown here is derived from an EMBL/GenBank/DDBJ whole genome shotgun (WGS) entry which is preliminary data.</text>
</comment>
<keyword evidence="2" id="KW-0067">ATP-binding</keyword>
<dbReference type="InterPro" id="IPR003593">
    <property type="entry name" value="AAA+_ATPase"/>
</dbReference>
<dbReference type="InterPro" id="IPR058031">
    <property type="entry name" value="AAA_lid_NorR"/>
</dbReference>
<proteinExistence type="predicted"/>
<organism evidence="7 8">
    <name type="scientific">Stenotrophomonas cyclobalanopsidis</name>
    <dbReference type="NCBI Taxonomy" id="2771362"/>
    <lineage>
        <taxon>Bacteria</taxon>
        <taxon>Pseudomonadati</taxon>
        <taxon>Pseudomonadota</taxon>
        <taxon>Gammaproteobacteria</taxon>
        <taxon>Lysobacterales</taxon>
        <taxon>Lysobacteraceae</taxon>
        <taxon>Stenotrophomonas</taxon>
    </lineage>
</organism>
<dbReference type="Proteomes" id="UP000326367">
    <property type="component" value="Unassembled WGS sequence"/>
</dbReference>
<evidence type="ECO:0000256" key="3">
    <source>
        <dbReference type="ARBA" id="ARBA00023015"/>
    </source>
</evidence>
<dbReference type="PANTHER" id="PTHR32071:SF77">
    <property type="entry name" value="TRANSCRIPTIONAL REGULATORY PROTEIN"/>
    <property type="match status" value="1"/>
</dbReference>
<keyword evidence="4" id="KW-0238">DNA-binding</keyword>
<feature type="domain" description="Sigma-54 factor interaction" evidence="6">
    <location>
        <begin position="341"/>
        <end position="558"/>
    </location>
</feature>
<evidence type="ECO:0000256" key="5">
    <source>
        <dbReference type="ARBA" id="ARBA00023163"/>
    </source>
</evidence>
<evidence type="ECO:0000313" key="8">
    <source>
        <dbReference type="Proteomes" id="UP000326367"/>
    </source>
</evidence>
<keyword evidence="8" id="KW-1185">Reference proteome</keyword>
<dbReference type="PANTHER" id="PTHR32071">
    <property type="entry name" value="TRANSCRIPTIONAL REGULATORY PROTEIN"/>
    <property type="match status" value="1"/>
</dbReference>
<evidence type="ECO:0000313" key="7">
    <source>
        <dbReference type="EMBL" id="KAA8997051.1"/>
    </source>
</evidence>
<protein>
    <submittedName>
        <fullName evidence="7">Sigma-54-dependent Fis family transcriptional regulator</fullName>
    </submittedName>
</protein>
<dbReference type="SMART" id="SM00382">
    <property type="entry name" value="AAA"/>
    <property type="match status" value="1"/>
</dbReference>
<evidence type="ECO:0000256" key="1">
    <source>
        <dbReference type="ARBA" id="ARBA00022741"/>
    </source>
</evidence>
<dbReference type="PROSITE" id="PS50045">
    <property type="entry name" value="SIGMA54_INTERACT_4"/>
    <property type="match status" value="1"/>
</dbReference>
<accession>A0ABQ6SZI3</accession>
<dbReference type="Pfam" id="PF00158">
    <property type="entry name" value="Sigma54_activat"/>
    <property type="match status" value="1"/>
</dbReference>
<sequence>MRHRSVRVSQPILPERVGGARRAFFERGASPAGAVPDAILQSWRRCQRQGLSVDARPDVAPVPELSLRELRQRRERPWRLARPELEGLASSLASSDGIVLLTDEEGWVLDAEGSNSFLDRAGQVALMPGVRWDEGTVGTNAIGTAIVEGRALQVRGGEHFFAPHGILTCSATPIFDPFGQRVGVLDISGDARHAHLHALALGRHAVDQIEHRYFADGLDDCELLHLHAQPLLLGSPREALLGFRNGRLVAANRVGLGLFGLDRHDIGHASYEALFDQPLSRLHDDGMLLDRQGRALYGHSDGRGQTRAAGAVVARTPRVAPAAAAASALLAAPGTVLAAPVQQQLRQAVRVLDAGLPVLVQGETGTGKEVFARELHRRCARAGQPLVAVNCAALPEGLIEAELFGYEEGAFTGARRQGSTGLLRQAQGGVLFLDEIGDMPLALQPRLLRVLQERELSPLGGGRPVKLDFALVCASHCDLQQAAAEGRFRADLYYRIADHVVHLPALRELDERGALLQALWSPMAQGRVLQAEVLQVLQRQRWPGNLRQLQACLRTLVALSDPGEEITPAHLPAELLKLPVVQAGSTSTASGGLRDIAEDAMRQALQDADGNVTAAARQLGISRSTLYRRLGQPAAR</sequence>
<dbReference type="InterPro" id="IPR002197">
    <property type="entry name" value="HTH_Fis"/>
</dbReference>
<dbReference type="Pfam" id="PF01590">
    <property type="entry name" value="GAF"/>
    <property type="match status" value="1"/>
</dbReference>
<dbReference type="Gene3D" id="3.30.450.40">
    <property type="match status" value="1"/>
</dbReference>
<dbReference type="SUPFAM" id="SSF52540">
    <property type="entry name" value="P-loop containing nucleoside triphosphate hydrolases"/>
    <property type="match status" value="1"/>
</dbReference>
<dbReference type="EMBL" id="VYKI01000014">
    <property type="protein sequence ID" value="KAA8997051.1"/>
    <property type="molecule type" value="Genomic_DNA"/>
</dbReference>
<dbReference type="PROSITE" id="PS00688">
    <property type="entry name" value="SIGMA54_INTERACT_3"/>
    <property type="match status" value="1"/>
</dbReference>
<gene>
    <name evidence="7" type="ORF">FJU31_11970</name>
</gene>
<keyword evidence="3" id="KW-0805">Transcription regulation</keyword>
<dbReference type="Gene3D" id="1.10.10.60">
    <property type="entry name" value="Homeodomain-like"/>
    <property type="match status" value="1"/>
</dbReference>
<dbReference type="CDD" id="cd00009">
    <property type="entry name" value="AAA"/>
    <property type="match status" value="1"/>
</dbReference>
<dbReference type="PRINTS" id="PR01590">
    <property type="entry name" value="HTHFIS"/>
</dbReference>
<evidence type="ECO:0000256" key="4">
    <source>
        <dbReference type="ARBA" id="ARBA00023125"/>
    </source>
</evidence>
<keyword evidence="5" id="KW-0804">Transcription</keyword>
<dbReference type="InterPro" id="IPR025662">
    <property type="entry name" value="Sigma_54_int_dom_ATP-bd_1"/>
</dbReference>
<dbReference type="InterPro" id="IPR003018">
    <property type="entry name" value="GAF"/>
</dbReference>
<dbReference type="InterPro" id="IPR002078">
    <property type="entry name" value="Sigma_54_int"/>
</dbReference>
<dbReference type="Pfam" id="PF25601">
    <property type="entry name" value="AAA_lid_14"/>
    <property type="match status" value="1"/>
</dbReference>
<name>A0ABQ6SZI3_9GAMM</name>
<dbReference type="Pfam" id="PF02954">
    <property type="entry name" value="HTH_8"/>
    <property type="match status" value="1"/>
</dbReference>
<reference evidence="7 8" key="1">
    <citation type="journal article" date="2020" name="Antonie Van Leeuwenhoek">
        <title>Stenotrophomonas cyclobalanopsidis sp. nov., isolated from the leaf spot disease of Cyclobalanopsis patelliformis.</title>
        <authorList>
            <person name="Bian D.R."/>
            <person name="Xue H."/>
            <person name="Piao C.G."/>
            <person name="Li Y."/>
        </authorList>
    </citation>
    <scope>NUCLEOTIDE SEQUENCE [LARGE SCALE GENOMIC DNA]</scope>
    <source>
        <strain evidence="7 8">TPQG1-4</strain>
    </source>
</reference>
<evidence type="ECO:0000256" key="2">
    <source>
        <dbReference type="ARBA" id="ARBA00022840"/>
    </source>
</evidence>
<dbReference type="InterPro" id="IPR029016">
    <property type="entry name" value="GAF-like_dom_sf"/>
</dbReference>
<keyword evidence="1" id="KW-0547">Nucleotide-binding</keyword>
<dbReference type="RefSeq" id="WP_150454945.1">
    <property type="nucleotide sequence ID" value="NZ_VYKI01000014.1"/>
</dbReference>
<dbReference type="SUPFAM" id="SSF46689">
    <property type="entry name" value="Homeodomain-like"/>
    <property type="match status" value="1"/>
</dbReference>
<dbReference type="PROSITE" id="PS00675">
    <property type="entry name" value="SIGMA54_INTERACT_1"/>
    <property type="match status" value="1"/>
</dbReference>
<dbReference type="InterPro" id="IPR025944">
    <property type="entry name" value="Sigma_54_int_dom_CS"/>
</dbReference>
<evidence type="ECO:0000259" key="6">
    <source>
        <dbReference type="PROSITE" id="PS50045"/>
    </source>
</evidence>
<dbReference type="Gene3D" id="1.10.8.60">
    <property type="match status" value="1"/>
</dbReference>
<dbReference type="InterPro" id="IPR009057">
    <property type="entry name" value="Homeodomain-like_sf"/>
</dbReference>